<dbReference type="SUPFAM" id="SSF47459">
    <property type="entry name" value="HLH, helix-loop-helix DNA-binding domain"/>
    <property type="match status" value="1"/>
</dbReference>
<dbReference type="GO" id="GO:0032502">
    <property type="term" value="P:developmental process"/>
    <property type="evidence" value="ECO:0007669"/>
    <property type="project" value="TreeGrafter"/>
</dbReference>
<evidence type="ECO:0000256" key="1">
    <source>
        <dbReference type="SAM" id="MobiDB-lite"/>
    </source>
</evidence>
<dbReference type="SMART" id="SM00353">
    <property type="entry name" value="HLH"/>
    <property type="match status" value="1"/>
</dbReference>
<dbReference type="InterPro" id="IPR050283">
    <property type="entry name" value="E-box_TF_Regulators"/>
</dbReference>
<feature type="compositionally biased region" description="Low complexity" evidence="1">
    <location>
        <begin position="107"/>
        <end position="124"/>
    </location>
</feature>
<gene>
    <name evidence="3" type="ORF">PVAND_005592</name>
</gene>
<evidence type="ECO:0000313" key="4">
    <source>
        <dbReference type="Proteomes" id="UP001107558"/>
    </source>
</evidence>
<evidence type="ECO:0000313" key="3">
    <source>
        <dbReference type="EMBL" id="KAG5675711.1"/>
    </source>
</evidence>
<accession>A0A9J6C0Z2</accession>
<evidence type="ECO:0000259" key="2">
    <source>
        <dbReference type="PROSITE" id="PS50888"/>
    </source>
</evidence>
<comment type="caution">
    <text evidence="3">The sequence shown here is derived from an EMBL/GenBank/DDBJ whole genome shotgun (WGS) entry which is preliminary data.</text>
</comment>
<proteinExistence type="predicted"/>
<keyword evidence="4" id="KW-1185">Reference proteome</keyword>
<dbReference type="PANTHER" id="PTHR23349">
    <property type="entry name" value="BASIC HELIX-LOOP-HELIX TRANSCRIPTION FACTOR, TWIST"/>
    <property type="match status" value="1"/>
</dbReference>
<dbReference type="InterPro" id="IPR036638">
    <property type="entry name" value="HLH_DNA-bd_sf"/>
</dbReference>
<dbReference type="GO" id="GO:0000977">
    <property type="term" value="F:RNA polymerase II transcription regulatory region sequence-specific DNA binding"/>
    <property type="evidence" value="ECO:0007669"/>
    <property type="project" value="TreeGrafter"/>
</dbReference>
<dbReference type="OrthoDB" id="6375462at2759"/>
<dbReference type="PANTHER" id="PTHR23349:SF63">
    <property type="entry name" value="FER3-LIKE PROTEIN"/>
    <property type="match status" value="1"/>
</dbReference>
<reference evidence="3" key="1">
    <citation type="submission" date="2021-03" db="EMBL/GenBank/DDBJ databases">
        <title>Chromosome level genome of the anhydrobiotic midge Polypedilum vanderplanki.</title>
        <authorList>
            <person name="Yoshida Y."/>
            <person name="Kikawada T."/>
            <person name="Gusev O."/>
        </authorList>
    </citation>
    <scope>NUCLEOTIDE SEQUENCE</scope>
    <source>
        <strain evidence="3">NIAS01</strain>
        <tissue evidence="3">Whole body or cell culture</tissue>
    </source>
</reference>
<dbReference type="Gene3D" id="4.10.280.10">
    <property type="entry name" value="Helix-loop-helix DNA-binding domain"/>
    <property type="match status" value="1"/>
</dbReference>
<sequence length="248" mass="28610">MQPMKIVQNVTRKKKEKSIFEENCVVILVRNLKVIRMTHFSGENWNGNHLPASNSVYNTTEVPFSQIWNQDNPGAAYNDLIGFQDLAIWPRSQVGSFVSQRLSSPRTALTPSNSSSNPTSTAPSKKTRRRVATIAQRRAANIRERRRMFNLNEGKALVIASFYLKFKTLSDSVNFLVLAFDRLRRKVPTFAYEKRLSRIETLRLAITYIQFMSELLTGQPSSPSPFSSIHYNHQHHHLHLQQQHLRFN</sequence>
<dbReference type="EMBL" id="JADBJN010000002">
    <property type="protein sequence ID" value="KAG5675711.1"/>
    <property type="molecule type" value="Genomic_DNA"/>
</dbReference>
<dbReference type="GO" id="GO:0046983">
    <property type="term" value="F:protein dimerization activity"/>
    <property type="evidence" value="ECO:0007669"/>
    <property type="project" value="InterPro"/>
</dbReference>
<dbReference type="PROSITE" id="PS50888">
    <property type="entry name" value="BHLH"/>
    <property type="match status" value="1"/>
</dbReference>
<dbReference type="Pfam" id="PF00010">
    <property type="entry name" value="HLH"/>
    <property type="match status" value="1"/>
</dbReference>
<dbReference type="Proteomes" id="UP001107558">
    <property type="component" value="Chromosome 2"/>
</dbReference>
<dbReference type="GO" id="GO:0000981">
    <property type="term" value="F:DNA-binding transcription factor activity, RNA polymerase II-specific"/>
    <property type="evidence" value="ECO:0007669"/>
    <property type="project" value="TreeGrafter"/>
</dbReference>
<protein>
    <recommendedName>
        <fullName evidence="2">BHLH domain-containing protein</fullName>
    </recommendedName>
</protein>
<organism evidence="3 4">
    <name type="scientific">Polypedilum vanderplanki</name>
    <name type="common">Sleeping chironomid midge</name>
    <dbReference type="NCBI Taxonomy" id="319348"/>
    <lineage>
        <taxon>Eukaryota</taxon>
        <taxon>Metazoa</taxon>
        <taxon>Ecdysozoa</taxon>
        <taxon>Arthropoda</taxon>
        <taxon>Hexapoda</taxon>
        <taxon>Insecta</taxon>
        <taxon>Pterygota</taxon>
        <taxon>Neoptera</taxon>
        <taxon>Endopterygota</taxon>
        <taxon>Diptera</taxon>
        <taxon>Nematocera</taxon>
        <taxon>Chironomoidea</taxon>
        <taxon>Chironomidae</taxon>
        <taxon>Chironominae</taxon>
        <taxon>Polypedilum</taxon>
        <taxon>Polypedilum</taxon>
    </lineage>
</organism>
<dbReference type="AlphaFoldDB" id="A0A9J6C0Z2"/>
<name>A0A9J6C0Z2_POLVA</name>
<feature type="domain" description="BHLH" evidence="2">
    <location>
        <begin position="135"/>
        <end position="212"/>
    </location>
</feature>
<feature type="region of interest" description="Disordered" evidence="1">
    <location>
        <begin position="105"/>
        <end position="130"/>
    </location>
</feature>
<dbReference type="InterPro" id="IPR011598">
    <property type="entry name" value="bHLH_dom"/>
</dbReference>